<dbReference type="Pfam" id="PF20250">
    <property type="entry name" value="FapA_N"/>
    <property type="match status" value="1"/>
</dbReference>
<dbReference type="AlphaFoldDB" id="A0A1Y1RX61"/>
<dbReference type="RefSeq" id="WP_083051483.1">
    <property type="nucleotide sequence ID" value="NZ_MWQY01000014.1"/>
</dbReference>
<dbReference type="PANTHER" id="PTHR38032">
    <property type="entry name" value="POLYMERASE-RELATED"/>
    <property type="match status" value="1"/>
</dbReference>
<dbReference type="OrthoDB" id="9816426at2"/>
<dbReference type="InterPro" id="IPR046866">
    <property type="entry name" value="FapA_N"/>
</dbReference>
<protein>
    <submittedName>
        <fullName evidence="3">Polymerase</fullName>
    </submittedName>
</protein>
<dbReference type="EMBL" id="MWQY01000014">
    <property type="protein sequence ID" value="ORC34254.1"/>
    <property type="molecule type" value="Genomic_DNA"/>
</dbReference>
<dbReference type="Pfam" id="PF03961">
    <property type="entry name" value="FapA"/>
    <property type="match status" value="1"/>
</dbReference>
<gene>
    <name evidence="3" type="ORF">B4O97_13150</name>
</gene>
<dbReference type="InterPro" id="IPR005646">
    <property type="entry name" value="FapA"/>
</dbReference>
<dbReference type="Proteomes" id="UP000192343">
    <property type="component" value="Unassembled WGS sequence"/>
</dbReference>
<keyword evidence="4" id="KW-1185">Reference proteome</keyword>
<organism evidence="3 4">
    <name type="scientific">Marispirochaeta aestuarii</name>
    <dbReference type="NCBI Taxonomy" id="1963862"/>
    <lineage>
        <taxon>Bacteria</taxon>
        <taxon>Pseudomonadati</taxon>
        <taxon>Spirochaetota</taxon>
        <taxon>Spirochaetia</taxon>
        <taxon>Spirochaetales</taxon>
        <taxon>Spirochaetaceae</taxon>
        <taxon>Marispirochaeta</taxon>
    </lineage>
</organism>
<dbReference type="SMART" id="SM01245">
    <property type="entry name" value="Jag_N"/>
    <property type="match status" value="1"/>
</dbReference>
<dbReference type="PANTHER" id="PTHR38032:SF1">
    <property type="entry name" value="RNA-BINDING PROTEIN KHPB N-TERMINAL DOMAIN-CONTAINING PROTEIN"/>
    <property type="match status" value="1"/>
</dbReference>
<dbReference type="Gene3D" id="3.30.30.80">
    <property type="entry name" value="probable RNA-binding protein from clostridium symbiosum atcc 14940"/>
    <property type="match status" value="1"/>
</dbReference>
<reference evidence="3 4" key="1">
    <citation type="submission" date="2017-03" db="EMBL/GenBank/DDBJ databases">
        <title>Draft Genome sequence of Marispirochaeta sp. strain JC444.</title>
        <authorList>
            <person name="Shivani Y."/>
            <person name="Subhash Y."/>
            <person name="Sasikala C."/>
            <person name="Ramana C."/>
        </authorList>
    </citation>
    <scope>NUCLEOTIDE SEQUENCE [LARGE SCALE GENOMIC DNA]</scope>
    <source>
        <strain evidence="3 4">JC444</strain>
    </source>
</reference>
<evidence type="ECO:0000313" key="3">
    <source>
        <dbReference type="EMBL" id="ORC34254.1"/>
    </source>
</evidence>
<proteinExistence type="predicted"/>
<dbReference type="InterPro" id="IPR038247">
    <property type="entry name" value="Jag_N_dom_sf"/>
</dbReference>
<evidence type="ECO:0000259" key="2">
    <source>
        <dbReference type="SMART" id="SM01245"/>
    </source>
</evidence>
<feature type="coiled-coil region" evidence="1">
    <location>
        <begin position="515"/>
        <end position="591"/>
    </location>
</feature>
<feature type="domain" description="RNA-binding protein KhpB N-terminal" evidence="2">
    <location>
        <begin position="25"/>
        <end position="76"/>
    </location>
</feature>
<evidence type="ECO:0000256" key="1">
    <source>
        <dbReference type="SAM" id="Coils"/>
    </source>
</evidence>
<dbReference type="STRING" id="1963862.B4O97_13150"/>
<evidence type="ECO:0000313" key="4">
    <source>
        <dbReference type="Proteomes" id="UP000192343"/>
    </source>
</evidence>
<dbReference type="InterPro" id="IPR046865">
    <property type="entry name" value="FapA_b_solenoid"/>
</dbReference>
<dbReference type="InterPro" id="IPR032782">
    <property type="entry name" value="KhpB_N"/>
</dbReference>
<sequence>MVGLSRIREYMRSQAEEDKTRRSVNVSGPSIEDALTQASIELGIPLKDIEYELLEPGSRGTFGIGRKDCILIAYKKAEEQLPEEEALDIDLGFAGDDDGKEETRNGDVFVRLSPEGILLKVSPPVGGGKKATERQALDALDRRGVSHFDKNMIAQVVKQASGDYIPVGEYAYNPANDPIMTVDITDFEMKAYIVVRPPGEGGSDLSYEVIENFLKNNGIIHGLRDETINAFIDRPVYNESILVAEGTKPQDGEDARILYNFERDSNKIQLKEKNGKVDFKEQNIVQNVVEGQVLARKVPAGEGKNGRSVTGKLLPAKNGKDVNLGIGKNVNLSEDGMTAVAAINGQVVIVNDKLNVEPIHVVNGSVNLKTGGNVVFLGTVYVKGGVEDGFKVKAAGNIEVVGNVGKCELDAEGDIIIHQGVNGRGGGTVRAGRTVWAKFIENSNVESGENVVVSDGIINSSVDANQRIICQGKRATIVGGHLRASEEVHAKNIGSVAGAETVVEVGYDPKSIESIQRLEKEIKTFDDQLEEIELNIHTLENIKKMKKALPEEKEQYLEELQGQQRKIEVKRDEKKEEIKKIQEYLASLKVNGKVSASGKVYPGVKVVIKDASLKIRNEFKNVTFINELNEVKVTKYEALEEDFSKNH</sequence>
<name>A0A1Y1RX61_9SPIO</name>
<keyword evidence="1" id="KW-0175">Coiled coil</keyword>
<accession>A0A1Y1RX61</accession>
<dbReference type="Pfam" id="PF14804">
    <property type="entry name" value="Jag_N"/>
    <property type="match status" value="1"/>
</dbReference>
<comment type="caution">
    <text evidence="3">The sequence shown here is derived from an EMBL/GenBank/DDBJ whole genome shotgun (WGS) entry which is preliminary data.</text>
</comment>